<gene>
    <name evidence="2" type="ORF">PCOR1329_LOCUS30155</name>
</gene>
<dbReference type="Proteomes" id="UP001189429">
    <property type="component" value="Unassembled WGS sequence"/>
</dbReference>
<evidence type="ECO:0000256" key="1">
    <source>
        <dbReference type="SAM" id="MobiDB-lite"/>
    </source>
</evidence>
<protein>
    <submittedName>
        <fullName evidence="2">Uncharacterized protein</fullName>
    </submittedName>
</protein>
<dbReference type="EMBL" id="CAUYUJ010011524">
    <property type="protein sequence ID" value="CAK0831946.1"/>
    <property type="molecule type" value="Genomic_DNA"/>
</dbReference>
<sequence>VAPRRRPHPRPGFTGPHAELLRPLPGGVEPDWLGVAAGPVVRSRAVVCGRAARHGPG</sequence>
<feature type="non-terminal residue" evidence="2">
    <location>
        <position position="57"/>
    </location>
</feature>
<feature type="non-terminal residue" evidence="2">
    <location>
        <position position="1"/>
    </location>
</feature>
<organism evidence="2 3">
    <name type="scientific">Prorocentrum cordatum</name>
    <dbReference type="NCBI Taxonomy" id="2364126"/>
    <lineage>
        <taxon>Eukaryota</taxon>
        <taxon>Sar</taxon>
        <taxon>Alveolata</taxon>
        <taxon>Dinophyceae</taxon>
        <taxon>Prorocentrales</taxon>
        <taxon>Prorocentraceae</taxon>
        <taxon>Prorocentrum</taxon>
    </lineage>
</organism>
<keyword evidence="3" id="KW-1185">Reference proteome</keyword>
<proteinExistence type="predicted"/>
<accession>A0ABN9SJP1</accession>
<name>A0ABN9SJP1_9DINO</name>
<evidence type="ECO:0000313" key="2">
    <source>
        <dbReference type="EMBL" id="CAK0831946.1"/>
    </source>
</evidence>
<feature type="region of interest" description="Disordered" evidence="1">
    <location>
        <begin position="1"/>
        <end position="22"/>
    </location>
</feature>
<comment type="caution">
    <text evidence="2">The sequence shown here is derived from an EMBL/GenBank/DDBJ whole genome shotgun (WGS) entry which is preliminary data.</text>
</comment>
<evidence type="ECO:0000313" key="3">
    <source>
        <dbReference type="Proteomes" id="UP001189429"/>
    </source>
</evidence>
<reference evidence="2" key="1">
    <citation type="submission" date="2023-10" db="EMBL/GenBank/DDBJ databases">
        <authorList>
            <person name="Chen Y."/>
            <person name="Shah S."/>
            <person name="Dougan E. K."/>
            <person name="Thang M."/>
            <person name="Chan C."/>
        </authorList>
    </citation>
    <scope>NUCLEOTIDE SEQUENCE [LARGE SCALE GENOMIC DNA]</scope>
</reference>